<dbReference type="InterPro" id="IPR022998">
    <property type="entry name" value="ThiamineP_synth_TenI"/>
</dbReference>
<dbReference type="GO" id="GO:0005737">
    <property type="term" value="C:cytoplasm"/>
    <property type="evidence" value="ECO:0007669"/>
    <property type="project" value="TreeGrafter"/>
</dbReference>
<dbReference type="Gene3D" id="3.20.20.70">
    <property type="entry name" value="Aldolase class I"/>
    <property type="match status" value="1"/>
</dbReference>
<dbReference type="PANTHER" id="PTHR20857">
    <property type="entry name" value="THIAMINE-PHOSPHATE PYROPHOSPHORYLASE"/>
    <property type="match status" value="1"/>
</dbReference>
<dbReference type="CDD" id="cd00564">
    <property type="entry name" value="TMP_TenI"/>
    <property type="match status" value="1"/>
</dbReference>
<protein>
    <submittedName>
        <fullName evidence="4">Thiamine phosphate synthase</fullName>
    </submittedName>
</protein>
<gene>
    <name evidence="4" type="ORF">H9754_07550</name>
</gene>
<dbReference type="PANTHER" id="PTHR20857:SF15">
    <property type="entry name" value="THIAMINE-PHOSPHATE SYNTHASE"/>
    <property type="match status" value="1"/>
</dbReference>
<dbReference type="SUPFAM" id="SSF51391">
    <property type="entry name" value="Thiamin phosphate synthase"/>
    <property type="match status" value="1"/>
</dbReference>
<comment type="caution">
    <text evidence="4">The sequence shown here is derived from an EMBL/GenBank/DDBJ whole genome shotgun (WGS) entry which is preliminary data.</text>
</comment>
<evidence type="ECO:0000259" key="3">
    <source>
        <dbReference type="Pfam" id="PF02581"/>
    </source>
</evidence>
<name>A0A9D2PK85_9FIRM</name>
<evidence type="ECO:0000256" key="2">
    <source>
        <dbReference type="ARBA" id="ARBA00022977"/>
    </source>
</evidence>
<comment type="pathway">
    <text evidence="1">Cofactor biosynthesis; thiamine diphosphate biosynthesis.</text>
</comment>
<reference evidence="4" key="1">
    <citation type="journal article" date="2021" name="PeerJ">
        <title>Extensive microbial diversity within the chicken gut microbiome revealed by metagenomics and culture.</title>
        <authorList>
            <person name="Gilroy R."/>
            <person name="Ravi A."/>
            <person name="Getino M."/>
            <person name="Pursley I."/>
            <person name="Horton D.L."/>
            <person name="Alikhan N.F."/>
            <person name="Baker D."/>
            <person name="Gharbi K."/>
            <person name="Hall N."/>
            <person name="Watson M."/>
            <person name="Adriaenssens E.M."/>
            <person name="Foster-Nyarko E."/>
            <person name="Jarju S."/>
            <person name="Secka A."/>
            <person name="Antonio M."/>
            <person name="Oren A."/>
            <person name="Chaudhuri R.R."/>
            <person name="La Ragione R."/>
            <person name="Hildebrand F."/>
            <person name="Pallen M.J."/>
        </authorList>
    </citation>
    <scope>NUCLEOTIDE SEQUENCE</scope>
    <source>
        <strain evidence="4">ChiSjej3B21-8574</strain>
    </source>
</reference>
<evidence type="ECO:0000256" key="1">
    <source>
        <dbReference type="ARBA" id="ARBA00004948"/>
    </source>
</evidence>
<dbReference type="GO" id="GO:0009228">
    <property type="term" value="P:thiamine biosynthetic process"/>
    <property type="evidence" value="ECO:0007669"/>
    <property type="project" value="UniProtKB-KW"/>
</dbReference>
<dbReference type="InterPro" id="IPR013785">
    <property type="entry name" value="Aldolase_TIM"/>
</dbReference>
<feature type="domain" description="Thiamine phosphate synthase/TenI" evidence="3">
    <location>
        <begin position="7"/>
        <end position="182"/>
    </location>
</feature>
<dbReference type="AlphaFoldDB" id="A0A9D2PK85"/>
<proteinExistence type="predicted"/>
<accession>A0A9D2PK85</accession>
<sequence length="185" mass="20899">MEGKKIIAVTNRKLCTRPFLKVMEELAEKDLKTIVLREKDLTEEEYEILARRCMEICDRTGANLTLHNFVPAARKLGIKRIHLPYPVFLKEAGNLKDFDLVSTSIHKPEEARMAQDLGADFVFAGHIFETDCKKGLAPRGLDFLKQVLDAVEIPVYGIGGIHENNYQEVLDTGAEGVCMMSEFML</sequence>
<organism evidence="4 5">
    <name type="scientific">Candidatus Anaerostipes avistercoris</name>
    <dbReference type="NCBI Taxonomy" id="2838462"/>
    <lineage>
        <taxon>Bacteria</taxon>
        <taxon>Bacillati</taxon>
        <taxon>Bacillota</taxon>
        <taxon>Clostridia</taxon>
        <taxon>Lachnospirales</taxon>
        <taxon>Lachnospiraceae</taxon>
        <taxon>Anaerostipes</taxon>
    </lineage>
</organism>
<evidence type="ECO:0000313" key="5">
    <source>
        <dbReference type="Proteomes" id="UP000823904"/>
    </source>
</evidence>
<evidence type="ECO:0000313" key="4">
    <source>
        <dbReference type="EMBL" id="HJC50403.1"/>
    </source>
</evidence>
<dbReference type="InterPro" id="IPR036206">
    <property type="entry name" value="ThiamineP_synth_sf"/>
</dbReference>
<dbReference type="GO" id="GO:0004789">
    <property type="term" value="F:thiamine-phosphate diphosphorylase activity"/>
    <property type="evidence" value="ECO:0007669"/>
    <property type="project" value="TreeGrafter"/>
</dbReference>
<dbReference type="Pfam" id="PF02581">
    <property type="entry name" value="TMP-TENI"/>
    <property type="match status" value="1"/>
</dbReference>
<dbReference type="EMBL" id="DWWD01000028">
    <property type="protein sequence ID" value="HJC50403.1"/>
    <property type="molecule type" value="Genomic_DNA"/>
</dbReference>
<keyword evidence="2" id="KW-0784">Thiamine biosynthesis</keyword>
<reference evidence="4" key="2">
    <citation type="submission" date="2021-04" db="EMBL/GenBank/DDBJ databases">
        <authorList>
            <person name="Gilroy R."/>
        </authorList>
    </citation>
    <scope>NUCLEOTIDE SEQUENCE</scope>
    <source>
        <strain evidence="4">ChiSjej3B21-8574</strain>
    </source>
</reference>
<dbReference type="Proteomes" id="UP000823904">
    <property type="component" value="Unassembled WGS sequence"/>
</dbReference>